<dbReference type="PANTHER" id="PTHR43096:SF10">
    <property type="entry name" value="CHAPERONE PROTEIN DNAJ A6, CHLOROPLASTIC"/>
    <property type="match status" value="1"/>
</dbReference>
<feature type="compositionally biased region" description="Basic and acidic residues" evidence="1">
    <location>
        <begin position="97"/>
        <end position="110"/>
    </location>
</feature>
<dbReference type="InterPro" id="IPR036869">
    <property type="entry name" value="J_dom_sf"/>
</dbReference>
<dbReference type="Proteomes" id="UP001202674">
    <property type="component" value="Unassembled WGS sequence"/>
</dbReference>
<gene>
    <name evidence="4" type="ORF">AArcSt11_10700</name>
</gene>
<dbReference type="PRINTS" id="PR00625">
    <property type="entry name" value="JDOMAIN"/>
</dbReference>
<dbReference type="SMART" id="SM00271">
    <property type="entry name" value="DnaJ"/>
    <property type="match status" value="1"/>
</dbReference>
<feature type="transmembrane region" description="Helical" evidence="2">
    <location>
        <begin position="201"/>
        <end position="225"/>
    </location>
</feature>
<evidence type="ECO:0000256" key="2">
    <source>
        <dbReference type="SAM" id="Phobius"/>
    </source>
</evidence>
<dbReference type="PROSITE" id="PS50076">
    <property type="entry name" value="DNAJ_2"/>
    <property type="match status" value="1"/>
</dbReference>
<keyword evidence="2" id="KW-0472">Membrane</keyword>
<dbReference type="Pfam" id="PF00226">
    <property type="entry name" value="DnaJ"/>
    <property type="match status" value="1"/>
</dbReference>
<feature type="compositionally biased region" description="Low complexity" evidence="1">
    <location>
        <begin position="131"/>
        <end position="143"/>
    </location>
</feature>
<evidence type="ECO:0000313" key="4">
    <source>
        <dbReference type="EMBL" id="MCL9814121.1"/>
    </source>
</evidence>
<dbReference type="AlphaFoldDB" id="A0AAE3K5N6"/>
<feature type="domain" description="J" evidence="3">
    <location>
        <begin position="4"/>
        <end position="68"/>
    </location>
</feature>
<dbReference type="EMBL" id="JAKRVY010000005">
    <property type="protein sequence ID" value="MCL9814121.1"/>
    <property type="molecule type" value="Genomic_DNA"/>
</dbReference>
<protein>
    <submittedName>
        <fullName evidence="4">DnaJ domain-containing protein</fullName>
    </submittedName>
</protein>
<comment type="caution">
    <text evidence="4">The sequence shown here is derived from an EMBL/GenBank/DDBJ whole genome shotgun (WGS) entry which is preliminary data.</text>
</comment>
<evidence type="ECO:0000256" key="1">
    <source>
        <dbReference type="SAM" id="MobiDB-lite"/>
    </source>
</evidence>
<accession>A0AAE3K5N6</accession>
<dbReference type="GO" id="GO:0005737">
    <property type="term" value="C:cytoplasm"/>
    <property type="evidence" value="ECO:0007669"/>
    <property type="project" value="TreeGrafter"/>
</dbReference>
<dbReference type="GO" id="GO:0042026">
    <property type="term" value="P:protein refolding"/>
    <property type="evidence" value="ECO:0007669"/>
    <property type="project" value="TreeGrafter"/>
</dbReference>
<sequence length="300" mass="32340">MAEDFYDVLDVSEDATQEEITAAYREKVKEYHPDQSDREDASDRFKEVVDAEEVLGDEDERERYDRIGHAAYVGTETVEETTPTPEDVEFDGVDWEAASRDPSDGWWESHHARHRRRRDRQTSAWEWAEQSSGATAGASTPGAKTGGSATGGTASNSARGTATSGANPRQAGGGSSFAVTDSSTDPSSGGFLTPALTQETVFLVAVSLLIYPMLLVSTIVDLFLFPIRVTTGVLLFLTAGYLLTVPGIGVLVFGTLSVFVPAILFTTGLLFPLTMRVVFAVLLIWIPFGYAVAVASVVGR</sequence>
<reference evidence="4 5" key="1">
    <citation type="journal article" date="2022" name="Syst. Appl. Microbiol.">
        <title>Natronocalculus amylovorans gen. nov., sp. nov., and Natranaeroarchaeum aerophilus sp. nov., dominant culturable amylolytic natronoarchaea from hypersaline soda lakes in southwestern Siberia.</title>
        <authorList>
            <person name="Sorokin D.Y."/>
            <person name="Elcheninov A.G."/>
            <person name="Khizhniak T.V."/>
            <person name="Koenen M."/>
            <person name="Bale N.J."/>
            <person name="Damste J.S.S."/>
            <person name="Kublanov I.V."/>
        </authorList>
    </citation>
    <scope>NUCLEOTIDE SEQUENCE [LARGE SCALE GENOMIC DNA]</scope>
    <source>
        <strain evidence="4 5">AArc-St1-1</strain>
    </source>
</reference>
<keyword evidence="2" id="KW-1133">Transmembrane helix</keyword>
<keyword evidence="2" id="KW-0812">Transmembrane</keyword>
<dbReference type="PANTHER" id="PTHR43096">
    <property type="entry name" value="DNAJ HOMOLOG 1, MITOCHONDRIAL-RELATED"/>
    <property type="match status" value="1"/>
</dbReference>
<dbReference type="RefSeq" id="WP_250596964.1">
    <property type="nucleotide sequence ID" value="NZ_JAKRVY010000005.1"/>
</dbReference>
<name>A0AAE3K5N6_9EURY</name>
<keyword evidence="5" id="KW-1185">Reference proteome</keyword>
<dbReference type="GO" id="GO:0051082">
    <property type="term" value="F:unfolded protein binding"/>
    <property type="evidence" value="ECO:0007669"/>
    <property type="project" value="TreeGrafter"/>
</dbReference>
<feature type="transmembrane region" description="Helical" evidence="2">
    <location>
        <begin position="232"/>
        <end position="265"/>
    </location>
</feature>
<feature type="transmembrane region" description="Helical" evidence="2">
    <location>
        <begin position="277"/>
        <end position="298"/>
    </location>
</feature>
<feature type="compositionally biased region" description="Low complexity" evidence="1">
    <location>
        <begin position="151"/>
        <end position="166"/>
    </location>
</feature>
<evidence type="ECO:0000313" key="5">
    <source>
        <dbReference type="Proteomes" id="UP001202674"/>
    </source>
</evidence>
<dbReference type="CDD" id="cd06257">
    <property type="entry name" value="DnaJ"/>
    <property type="match status" value="1"/>
</dbReference>
<proteinExistence type="predicted"/>
<organism evidence="4 5">
    <name type="scientific">Natranaeroarchaeum aerophilus</name>
    <dbReference type="NCBI Taxonomy" id="2917711"/>
    <lineage>
        <taxon>Archaea</taxon>
        <taxon>Methanobacteriati</taxon>
        <taxon>Methanobacteriota</taxon>
        <taxon>Stenosarchaea group</taxon>
        <taxon>Halobacteria</taxon>
        <taxon>Halobacteriales</taxon>
        <taxon>Natronoarchaeaceae</taxon>
        <taxon>Natranaeroarchaeum</taxon>
    </lineage>
</organism>
<evidence type="ECO:0000259" key="3">
    <source>
        <dbReference type="PROSITE" id="PS50076"/>
    </source>
</evidence>
<dbReference type="Gene3D" id="1.10.287.110">
    <property type="entry name" value="DnaJ domain"/>
    <property type="match status" value="1"/>
</dbReference>
<feature type="region of interest" description="Disordered" evidence="1">
    <location>
        <begin position="97"/>
        <end position="182"/>
    </location>
</feature>
<dbReference type="InterPro" id="IPR001623">
    <property type="entry name" value="DnaJ_domain"/>
</dbReference>
<dbReference type="SUPFAM" id="SSF46565">
    <property type="entry name" value="Chaperone J-domain"/>
    <property type="match status" value="1"/>
</dbReference>